<evidence type="ECO:0000256" key="5">
    <source>
        <dbReference type="SAM" id="MobiDB-lite"/>
    </source>
</evidence>
<name>A0AAN6KVI5_9PEZI</name>
<evidence type="ECO:0000256" key="3">
    <source>
        <dbReference type="ARBA" id="ARBA00022989"/>
    </source>
</evidence>
<evidence type="ECO:0000259" key="7">
    <source>
        <dbReference type="Pfam" id="PF10334"/>
    </source>
</evidence>
<feature type="domain" description="Putative ER transporter 6TM N-terminal" evidence="8">
    <location>
        <begin position="49"/>
        <end position="145"/>
    </location>
</feature>
<evidence type="ECO:0000256" key="4">
    <source>
        <dbReference type="ARBA" id="ARBA00023136"/>
    </source>
</evidence>
<evidence type="ECO:0008006" key="13">
    <source>
        <dbReference type="Google" id="ProtNLM"/>
    </source>
</evidence>
<feature type="domain" description="DUF2421" evidence="7">
    <location>
        <begin position="800"/>
        <end position="973"/>
    </location>
</feature>
<protein>
    <recommendedName>
        <fullName evidence="13">ER transporter 6TM N-terminal domain-containing protein</fullName>
    </recommendedName>
</protein>
<reference evidence="10" key="1">
    <citation type="submission" date="2021-12" db="EMBL/GenBank/DDBJ databases">
        <title>Black yeast isolated from Biological Soil Crust.</title>
        <authorList>
            <person name="Kurbessoian T."/>
        </authorList>
    </citation>
    <scope>NUCLEOTIDE SEQUENCE</scope>
    <source>
        <strain evidence="10">CCFEE 5208</strain>
    </source>
</reference>
<comment type="caution">
    <text evidence="11">The sequence shown here is derived from an EMBL/GenBank/DDBJ whole genome shotgun (WGS) entry which is preliminary data.</text>
</comment>
<feature type="transmembrane region" description="Helical" evidence="6">
    <location>
        <begin position="116"/>
        <end position="135"/>
    </location>
</feature>
<feature type="transmembrane region" description="Helical" evidence="6">
    <location>
        <begin position="779"/>
        <end position="801"/>
    </location>
</feature>
<dbReference type="InterPro" id="IPR018820">
    <property type="entry name" value="BRE4-related_DUF2421"/>
</dbReference>
<dbReference type="GO" id="GO:0016020">
    <property type="term" value="C:membrane"/>
    <property type="evidence" value="ECO:0007669"/>
    <property type="project" value="UniProtKB-SubCell"/>
</dbReference>
<feature type="region of interest" description="Disordered" evidence="5">
    <location>
        <begin position="278"/>
        <end position="307"/>
    </location>
</feature>
<dbReference type="PANTHER" id="PTHR37994:SF4">
    <property type="entry name" value="ER TRANSPORTER 6TM N-TERMINAL DOMAIN-CONTAINING PROTEIN-RELATED"/>
    <property type="match status" value="1"/>
</dbReference>
<gene>
    <name evidence="10" type="ORF">LTR82_016796</name>
    <name evidence="11" type="ORF">LTR91_003791</name>
</gene>
<dbReference type="Proteomes" id="UP001168146">
    <property type="component" value="Unassembled WGS sequence"/>
</dbReference>
<feature type="transmembrane region" description="Helical" evidence="6">
    <location>
        <begin position="687"/>
        <end position="707"/>
    </location>
</feature>
<sequence length="1021" mass="114209">MEEEPSSQSAGSNDTSRHGEPPKPTSMPCQDPQKPEQPNEPKPPSKLKQLWTKVGLDPMTLKLMLKGSIPPTIAIAMYQSKAVAAQYSTIGFLVAITSILGFAIMPRGKFLQTMSLNILATGLAAAVNLLALYCVTQARLHTTPAGHPLTGYNSSASVVCAIWLCVQIFLVNTLRAARPQFQFPAIIYSIFALVTCTTAVQFPTMAAATSFMQKLLEAFLTGFALATGTNLFIFPTSARLVVFKEMTGYLMCLSGMLKAQTAYMQSMETIDPVALRHEREEEQRKGEQDGTKKKARKPAVPPSNPLVTPASLKLKELLGKTVELHTKLHGDVTPAKREFAIGKLESHDLTELWKMLRMVFVPVTGLSASMDLIQRLAADLHWANKGSTEQDEQIRHEAVENLHFLMKELHTPFAHMTASIDAAIMHVLITLELVPAPKKTADEESKGDQPVPGSSSFAETYQKQVNDFYHSKSITLSDWCKEHDIKLPHDFFDSTLIKPEHLLIHDEHKRERYQRQLFFTLYLEYLSWRAGSAVLDLVLWADKRKQEGALKRNKLIFPGSKTLYKWFWAVFGREDLGSNGSYLAEMDSGGSEATYLGEDFMRRKDPEHLPPRNAFERVGESIRKLPRFFRSDESAFGFRVVCATMTIAVTCYLEASQAWFLRQRLLWAMIMVAISMSRTAGQSTFNFSLRIFGTLVAMLGSYIIWYIVDGHAAGAIVFLWLWMCCAYYVILKFPKLIIVAILSLVTAVLIIGYELQVQVLGVTVSESNGQPAYPTYELAPYRLACVAGGLLVAFIWTIFPFPISESTELRKDLGASLYLLSNFYSIVHETIRARITGTDGDVKVKGTHAYHLEKARDAVFSKSMLLLNNLKTNSQFSKFQLRVGGRFPAAEYEGLIESCQRVLQYTALMSHASLTFSTHNKADTTEESQWARDFRQLVSQTSTTSHKVTSLLALLSTSMSYGQPLPPYLEMPQPFQFVKNVDSIDPDLLSIRHIAEPEYSAFAVIQVCSQAVHADLEKLKK</sequence>
<feature type="transmembrane region" description="Helical" evidence="6">
    <location>
        <begin position="186"/>
        <end position="206"/>
    </location>
</feature>
<dbReference type="Proteomes" id="UP001175353">
    <property type="component" value="Unassembled WGS sequence"/>
</dbReference>
<dbReference type="EMBL" id="JAUJLE010000021">
    <property type="protein sequence ID" value="KAK1005866.1"/>
    <property type="molecule type" value="Genomic_DNA"/>
</dbReference>
<evidence type="ECO:0000313" key="12">
    <source>
        <dbReference type="Proteomes" id="UP001175353"/>
    </source>
</evidence>
<feature type="transmembrane region" description="Helical" evidence="6">
    <location>
        <begin position="737"/>
        <end position="759"/>
    </location>
</feature>
<feature type="compositionally biased region" description="Polar residues" evidence="5">
    <location>
        <begin position="1"/>
        <end position="14"/>
    </location>
</feature>
<organism evidence="11 12">
    <name type="scientific">Friedmanniomyces endolithicus</name>
    <dbReference type="NCBI Taxonomy" id="329885"/>
    <lineage>
        <taxon>Eukaryota</taxon>
        <taxon>Fungi</taxon>
        <taxon>Dikarya</taxon>
        <taxon>Ascomycota</taxon>
        <taxon>Pezizomycotina</taxon>
        <taxon>Dothideomycetes</taxon>
        <taxon>Dothideomycetidae</taxon>
        <taxon>Mycosphaerellales</taxon>
        <taxon>Teratosphaeriaceae</taxon>
        <taxon>Friedmanniomyces</taxon>
    </lineage>
</organism>
<feature type="transmembrane region" description="Helical" evidence="6">
    <location>
        <begin position="155"/>
        <end position="174"/>
    </location>
</feature>
<evidence type="ECO:0000313" key="11">
    <source>
        <dbReference type="EMBL" id="KAK1005866.1"/>
    </source>
</evidence>
<dbReference type="Pfam" id="PF13515">
    <property type="entry name" value="FUSC_2"/>
    <property type="match status" value="1"/>
</dbReference>
<keyword evidence="12" id="KW-1185">Reference proteome</keyword>
<dbReference type="AlphaFoldDB" id="A0AAN6KVI5"/>
<dbReference type="InterPro" id="IPR018823">
    <property type="entry name" value="ArAE_2_N"/>
</dbReference>
<accession>A0AAN6KVI5</accession>
<dbReference type="InterPro" id="IPR049453">
    <property type="entry name" value="Memb_transporter_dom"/>
</dbReference>
<comment type="subcellular location">
    <subcellularLocation>
        <location evidence="1">Membrane</location>
        <topology evidence="1">Multi-pass membrane protein</topology>
    </subcellularLocation>
</comment>
<keyword evidence="3 6" id="KW-1133">Transmembrane helix</keyword>
<feature type="transmembrane region" description="Helical" evidence="6">
    <location>
        <begin position="218"/>
        <end position="242"/>
    </location>
</feature>
<feature type="domain" description="Integral membrane bound transporter" evidence="9">
    <location>
        <begin position="659"/>
        <end position="796"/>
    </location>
</feature>
<feature type="transmembrane region" description="Helical" evidence="6">
    <location>
        <begin position="636"/>
        <end position="655"/>
    </location>
</feature>
<dbReference type="EMBL" id="JASUXU010000114">
    <property type="protein sequence ID" value="KAK0305426.1"/>
    <property type="molecule type" value="Genomic_DNA"/>
</dbReference>
<feature type="region of interest" description="Disordered" evidence="5">
    <location>
        <begin position="1"/>
        <end position="47"/>
    </location>
</feature>
<dbReference type="Pfam" id="PF10334">
    <property type="entry name" value="BRE4"/>
    <property type="match status" value="1"/>
</dbReference>
<evidence type="ECO:0000256" key="1">
    <source>
        <dbReference type="ARBA" id="ARBA00004141"/>
    </source>
</evidence>
<evidence type="ECO:0000256" key="2">
    <source>
        <dbReference type="ARBA" id="ARBA00022692"/>
    </source>
</evidence>
<keyword evidence="2 6" id="KW-0812">Transmembrane</keyword>
<evidence type="ECO:0000256" key="6">
    <source>
        <dbReference type="SAM" id="Phobius"/>
    </source>
</evidence>
<evidence type="ECO:0000313" key="10">
    <source>
        <dbReference type="EMBL" id="KAK0305426.1"/>
    </source>
</evidence>
<dbReference type="PANTHER" id="PTHR37994">
    <property type="entry name" value="ARAE_2_N DOMAIN-CONTAINING PROTEIN-RELATED"/>
    <property type="match status" value="1"/>
</dbReference>
<feature type="compositionally biased region" description="Basic and acidic residues" evidence="5">
    <location>
        <begin position="278"/>
        <end position="292"/>
    </location>
</feature>
<proteinExistence type="predicted"/>
<feature type="transmembrane region" description="Helical" evidence="6">
    <location>
        <begin position="713"/>
        <end position="730"/>
    </location>
</feature>
<evidence type="ECO:0000259" key="8">
    <source>
        <dbReference type="Pfam" id="PF10337"/>
    </source>
</evidence>
<reference evidence="11" key="2">
    <citation type="submission" date="2023-06" db="EMBL/GenBank/DDBJ databases">
        <title>Black Yeasts Isolated from many extreme environments.</title>
        <authorList>
            <person name="Coleine C."/>
            <person name="Stajich J.E."/>
            <person name="Selbmann L."/>
        </authorList>
    </citation>
    <scope>NUCLEOTIDE SEQUENCE</scope>
    <source>
        <strain evidence="11">CCFEE 5200</strain>
    </source>
</reference>
<feature type="domain" description="Putative ER transporter 6TM N-terminal" evidence="8">
    <location>
        <begin position="152"/>
        <end position="396"/>
    </location>
</feature>
<dbReference type="Pfam" id="PF10337">
    <property type="entry name" value="ArAE_2_N"/>
    <property type="match status" value="2"/>
</dbReference>
<evidence type="ECO:0000259" key="9">
    <source>
        <dbReference type="Pfam" id="PF13515"/>
    </source>
</evidence>
<keyword evidence="4 6" id="KW-0472">Membrane</keyword>
<feature type="transmembrane region" description="Helical" evidence="6">
    <location>
        <begin position="84"/>
        <end position="104"/>
    </location>
</feature>